<dbReference type="InterPro" id="IPR012334">
    <property type="entry name" value="Pectin_lyas_fold"/>
</dbReference>
<evidence type="ECO:0000313" key="2">
    <source>
        <dbReference type="EMBL" id="MDO6415532.1"/>
    </source>
</evidence>
<organism evidence="2 3">
    <name type="scientific">Sphingomonas natans</name>
    <dbReference type="NCBI Taxonomy" id="3063330"/>
    <lineage>
        <taxon>Bacteria</taxon>
        <taxon>Pseudomonadati</taxon>
        <taxon>Pseudomonadota</taxon>
        <taxon>Alphaproteobacteria</taxon>
        <taxon>Sphingomonadales</taxon>
        <taxon>Sphingomonadaceae</taxon>
        <taxon>Sphingomonas</taxon>
    </lineage>
</organism>
<dbReference type="Gene3D" id="2.160.20.10">
    <property type="entry name" value="Single-stranded right-handed beta-helix, Pectin lyase-like"/>
    <property type="match status" value="1"/>
</dbReference>
<keyword evidence="3" id="KW-1185">Reference proteome</keyword>
<feature type="compositionally biased region" description="Low complexity" evidence="1">
    <location>
        <begin position="3199"/>
        <end position="3210"/>
    </location>
</feature>
<feature type="compositionally biased region" description="Gly residues" evidence="1">
    <location>
        <begin position="3159"/>
        <end position="3181"/>
    </location>
</feature>
<reference evidence="2" key="1">
    <citation type="submission" date="2023-07" db="EMBL/GenBank/DDBJ databases">
        <authorList>
            <person name="Kim M."/>
        </authorList>
    </citation>
    <scope>NUCLEOTIDE SEQUENCE</scope>
    <source>
        <strain evidence="2">BIUV-7</strain>
    </source>
</reference>
<evidence type="ECO:0008006" key="4">
    <source>
        <dbReference type="Google" id="ProtNLM"/>
    </source>
</evidence>
<feature type="compositionally biased region" description="Low complexity" evidence="1">
    <location>
        <begin position="3218"/>
        <end position="3228"/>
    </location>
</feature>
<feature type="compositionally biased region" description="Low complexity" evidence="1">
    <location>
        <begin position="3137"/>
        <end position="3158"/>
    </location>
</feature>
<dbReference type="EMBL" id="JAUOTP010000006">
    <property type="protein sequence ID" value="MDO6415532.1"/>
    <property type="molecule type" value="Genomic_DNA"/>
</dbReference>
<name>A0ABT8YB18_9SPHN</name>
<evidence type="ECO:0000256" key="1">
    <source>
        <dbReference type="SAM" id="MobiDB-lite"/>
    </source>
</evidence>
<accession>A0ABT8YB18</accession>
<feature type="region of interest" description="Disordered" evidence="1">
    <location>
        <begin position="2995"/>
        <end position="3274"/>
    </location>
</feature>
<gene>
    <name evidence="2" type="ORF">Q4F19_14165</name>
</gene>
<dbReference type="Proteomes" id="UP001169764">
    <property type="component" value="Unassembled WGS sequence"/>
</dbReference>
<comment type="caution">
    <text evidence="2">The sequence shown here is derived from an EMBL/GenBank/DDBJ whole genome shotgun (WGS) entry which is preliminary data.</text>
</comment>
<dbReference type="RefSeq" id="WP_303543611.1">
    <property type="nucleotide sequence ID" value="NZ_JAUOTP010000006.1"/>
</dbReference>
<evidence type="ECO:0000313" key="3">
    <source>
        <dbReference type="Proteomes" id="UP001169764"/>
    </source>
</evidence>
<protein>
    <recommendedName>
        <fullName evidence="4">Autotransporter domain-containing protein</fullName>
    </recommendedName>
</protein>
<sequence>MRSTDPKTPAKLGTRRRKLELYATAAIGGLSVFFMETPPSWAQAINATGIGRYNLAQNTTSATVTLNSGNATNIQVNTSQAIIDWNIPGGAGDYQFLNANTTATFYNSSGAYTVLNVLNGGTRAMRFDGAVVARTGGVTGAIGGNVWFYSPGGILVGSGASFNVGSLLLTTLNPDPNNLPGQNFSSFNDGTNGNTIGLRTDTNIFPTNNTSQIQIAAGATLTAQNYIGIVAPRIVQGGTIAPKGALGLIAGEQVNLDISSDGGLFGISIPVGSNFAGDADDSANVAILQSGTISGTFSGNGAPTKRNIYMVAVPKNTAITMLLTAQMGYGFESSNAVVTAQGIVLLAGTGVGTAINTAAPDGLGYTSPIDSVKTGQIRISGGSDFRSRVTTAGTRTEAFAQTGNINFRLPSTLYGTQVASLDIASGQTVTTVGMGVRSGITRADGSFDALGSSATVTVAGTLRIDPNGILSIDASSTGVIALDGVTNSGVGGSVTGGTTTLTINDGTIEGTTPGTTGGLITLLADASGGGGTSGGGTAVGGAANVTINGGTFDGTGLSLSARAIGGDDETVAAGLATGGTVSVTLQAGATQPRLHTTGDLALTATATGGSAYCGFNCHDGSGLLIGAPGTPAGNAVGGTATVTMGAVGGAIQVVNLNLDVSAIGGGGGLAIGTGPDGYYNAAPGGQGSGGTAKIVQSGGDITALGIALTAEGRGGLGGDASFDDYGQFDQTGNAGNGGIGQGGILEVRLSNAARIIGQSGSTLSLSGFGLGGGGGTAAYEGAFMGVGGIGRGPLAGNPVRITLADTASITRDTVTLTGAGYGGNGRDHSDATAGDGGAAFGNDVIVEATSAGGAQFIATTLELDSSAQGGTGGFGSNISTGGNATGGTSTIAFTGAALTTTTTQIYATGQGGAGGSPSSSGAQGISVSGDAVITATNALLALGTANIYTYANGNGFDGEYGTNGFAGDITISTLSGAGINAGSGFNLQAYAYGGAGSLGAGTGYGGSISLVANSGNITANGSSTFDTRGYGGNQPNGVAGFGFGGAQSIQAVGGGTVNLAATQIEASGTGGDGVTGGNGLGGAVTLLADNGTFNATSTLQINSSGFVGSSQSGIAQGTGGAVIVRANAGSFTFADTLGIDTTANSNGAGGDITIEAIGSGPLSQDSVILGATDLDASAGFSPGAGAGAGTITIRNMSSTALNFADVTANALGSSADAPRIVLESGSNRINGSRIELNTDAGLTVTAVTPGGGIYASGNFITSAAGSTIISGYGVDPTIQAANIDIEYYDLTSSSSFLNAIGADSDTGYISVRGYGAMQLGQLRATNGIELIAGTDITVDGAFVTAPAVFDGSGNLDTSIGYFRAEAGSYEGNLGSITSNGAVTVLSASASSRVSLYARGNITVAGQVDSQNLIDISVGNDLVVTQNAQINANTAPLSASTGGISFQIGNGYGDPGDPSSFISSGSINANGTPLAIYADAIQAKTGTFAGSSVTFGLNGNAVSGDDGGQLTADCTAGSLCLGNINATESILVDSSNSIPTTVTLAGTISGADLTVIAGGVILGNNGVVNDMLLSSYASLDVDTGAITGAIGGSGTLTASDIYIRASSVSATNFGFATSSGDFAANVTGGIEVGTLDIAGRLGSRPDGFANGLNLAGPFAAINRLSVGSDTIDITAAGITIGQMIGSGDARLAAPGNTIIVNDVLVPGVVSASGTLINLGSSGNLAIDDLTGGSGGTTLLAAGTLSLTNVTSTGPLIVTGSSVDANVGTLTFTQLNTTAGDANVTGTGNLVVNGGNAIGSVFFSGSGVTATNYSATQDITLAGTTIGNFSSLTGRNISITAQSGSFGGTALNASGTTFLSAPINVSVSALNSTGGVTANARGLQLIAPAAMTVTSATAGTGGMTLSAGGQLIVASATSGADIVLESANAGIAAQTTSSTTGTAIRAPGAVTVASLTSGGNVSAQAGSLQIVSPGALTFSRAIATNGGISVTTQGALTVLAGTQSIPNPSATGDSSFVASGILTLPTFTTPGNLSLQGNFIGTFTALSGANVSLVAQSGSIGGQTLTASGTTFLSAPTNVSVSALNSAGGVTVNARGVSLFAPGALTVTSAIAGPGGMTLSAGGQLTVASATSAADIVLETTNGGITAQTISSTTGTGIRAPGAVTIASLTSTGNVGVQAGSIQIASPGALTLSRAIATNGGINVTTQGALTVLPGQQQIPNPSATGDSSFIAGGQLTLTTFATPGNLTLQGNGIAAFNTLSGANVSLVAASGAISGPSLTATGTTFLSTPGAINISALRSSGAVTASGSRITLVSPDALTIANFTTAQGDASFQSANLLTVADGTSAGALAMTSTGAGLTVGTVNAAGAVTGNAAGAIGFGQISGDTVSLSTSAGGITGQRLAATGAATLSAPGAIAVSGDFRAASASVSGSSVAIASTSDLTFATLSATSGDAVVTTSGALTVNGGSAAGAANLASGGTLTLASYTSGTDLVLSGARLPTFGTLSARNISLTALASDLTGGTLIASGTTTLSSSGVLTITDLRSAGAATLSGATINVGSTVALNVANATAGDGGLRLRSTGALTVTNATSQAGVDLASTGGNVTVGRIAMTGTPAITTQAVAGTSPLTIASAGTTTLTDAITGAGAATISGTSLVLNGLIDASGISLASQTIAVGPAALIGTLQRTGTVAFTNSGTGRSFIGGTGSQSGYSLDGAALSRVQASSVSLTLPRTATSSVANPDVVIGALTLYGTGAAAPQGARQNLGTGLLTITTPGQVQVNGAVRLANLATGGSGGLTVRAAGIDVVAPNGSIVQTDAAGTPAGTLELDGRSVRVASSSALADLATLATPTEREARLAQNDGNMSDTGWLSANTIRFAYPSGVAATGGIAAIYVQNSGGSGSAARRGLTTGTGGVVIANFPTSDIPEVFINGRLQTTPTTFVTGSAFLASISQVGTGTASDILVNGCVLSSGLCGGAPTPLTLLSQLAPPQDLIGVISNSTEDDEDEDTNKPGDPVPSKDPQAIVQFAPANPEAASQSTDDPVIGSGNESLWTGGGAGAGEAGGVTPFDTTIGVGNDAGAPDNGQPRTTGGATGGTGAPQQPGERATGVNPATEGGLGIGSDAAAGGEQRSGAGGTSGNAGAAGAINTPNTPATPGSVPNNGGGVGVGADTGGGAPGAAGSGNAGTALPGAAQGTTGGSTTGDTTNGRPNTGNGAGANAGQGAPTTEQTTGTGGDAGASGSAGTAGTPGGAAGTTGPSAPGTTNNGTRQTTPNTPR</sequence>
<proteinExistence type="predicted"/>
<feature type="compositionally biased region" description="Gly residues" evidence="1">
    <location>
        <begin position="3051"/>
        <end position="3061"/>
    </location>
</feature>
<feature type="compositionally biased region" description="Low complexity" evidence="1">
    <location>
        <begin position="3252"/>
        <end position="3265"/>
    </location>
</feature>